<name>A0A0E3UXM7_9BACT</name>
<dbReference type="PATRIC" id="fig|400092.3.peg.3624"/>
<keyword evidence="2" id="KW-1185">Reference proteome</keyword>
<evidence type="ECO:0000313" key="1">
    <source>
        <dbReference type="EMBL" id="AKD04397.1"/>
    </source>
</evidence>
<dbReference type="AlphaFoldDB" id="A0A0E3UXM7"/>
<dbReference type="STRING" id="400092.PKOR_16525"/>
<dbReference type="KEGG" id="pko:PKOR_16525"/>
<proteinExistence type="predicted"/>
<dbReference type="EMBL" id="CP009621">
    <property type="protein sequence ID" value="AKD04397.1"/>
    <property type="molecule type" value="Genomic_DNA"/>
</dbReference>
<dbReference type="Proteomes" id="UP000033109">
    <property type="component" value="Chromosome"/>
</dbReference>
<reference evidence="1 2" key="1">
    <citation type="journal article" date="2015" name="Sci. Rep.">
        <title>Unraveling adaptation of Pontibacter korlensis to radiation and infertility in desert through complete genome and comparative transcriptomic analysis.</title>
        <authorList>
            <person name="Dai J."/>
            <person name="Dai W."/>
            <person name="Qiu C."/>
            <person name="Yang Z."/>
            <person name="Zhang Y."/>
            <person name="Zhou M."/>
            <person name="Zhang L."/>
            <person name="Fang C."/>
            <person name="Gao Q."/>
            <person name="Yang Q."/>
            <person name="Li X."/>
            <person name="Wang Z."/>
            <person name="Wang Z."/>
            <person name="Jia Z."/>
            <person name="Chen X."/>
        </authorList>
    </citation>
    <scope>NUCLEOTIDE SEQUENCE [LARGE SCALE GENOMIC DNA]</scope>
    <source>
        <strain evidence="1 2">X14-1T</strain>
    </source>
</reference>
<gene>
    <name evidence="1" type="ORF">PKOR_16525</name>
</gene>
<sequence length="287" mass="32828">MNMLKTSSYYANMFLNSFGLELNRSTLSNVLFDLSGTSIDPVEALYRSKGRPFVMDIPISKCFSIDFSGSNPNNPFVQTLIAYDQGNCTSYKGSPLEDYYNKWQPANAVALDKHGRELAPPWDYGPKKSSNLPEARLNRKGFLKVKKELHITEKNLFGHISRGPVSEGFGEITFNRLVQIYNSIKRNGYRPDEMSAGHIQASFFVDGRDYRVSVSSGKHRVTALQALGYEKVPIQFGPPKFPVMIRRDEVDSWPNVRLGHYTKEEALRLFDKKFQDIHPSNWQWEQN</sequence>
<accession>A0A0E3UXM7</accession>
<dbReference type="RefSeq" id="WP_046312196.1">
    <property type="nucleotide sequence ID" value="NZ_CBCSCY010000006.1"/>
</dbReference>
<evidence type="ECO:0000313" key="2">
    <source>
        <dbReference type="Proteomes" id="UP000033109"/>
    </source>
</evidence>
<evidence type="ECO:0008006" key="3">
    <source>
        <dbReference type="Google" id="ProtNLM"/>
    </source>
</evidence>
<protein>
    <recommendedName>
        <fullName evidence="3">ParB/Sulfiredoxin domain-containing protein</fullName>
    </recommendedName>
</protein>
<dbReference type="HOGENOM" id="CLU_969293_0_0_10"/>
<organism evidence="1 2">
    <name type="scientific">Pontibacter korlensis</name>
    <dbReference type="NCBI Taxonomy" id="400092"/>
    <lineage>
        <taxon>Bacteria</taxon>
        <taxon>Pseudomonadati</taxon>
        <taxon>Bacteroidota</taxon>
        <taxon>Cytophagia</taxon>
        <taxon>Cytophagales</taxon>
        <taxon>Hymenobacteraceae</taxon>
        <taxon>Pontibacter</taxon>
    </lineage>
</organism>